<dbReference type="Gene3D" id="1.10.4080.10">
    <property type="entry name" value="ADP-ribosylation/Crystallin J1"/>
    <property type="match status" value="1"/>
</dbReference>
<accession>A0A6C0BDT4</accession>
<keyword evidence="2" id="KW-0378">Hydrolase</keyword>
<organism evidence="3">
    <name type="scientific">viral metagenome</name>
    <dbReference type="NCBI Taxonomy" id="1070528"/>
    <lineage>
        <taxon>unclassified sequences</taxon>
        <taxon>metagenomes</taxon>
        <taxon>organismal metagenomes</taxon>
    </lineage>
</organism>
<dbReference type="AlphaFoldDB" id="A0A6C0BDT4"/>
<reference evidence="3" key="1">
    <citation type="journal article" date="2020" name="Nature">
        <title>Giant virus diversity and host interactions through global metagenomics.</title>
        <authorList>
            <person name="Schulz F."/>
            <person name="Roux S."/>
            <person name="Paez-Espino D."/>
            <person name="Jungbluth S."/>
            <person name="Walsh D.A."/>
            <person name="Denef V.J."/>
            <person name="McMahon K.D."/>
            <person name="Konstantinidis K.T."/>
            <person name="Eloe-Fadrosh E.A."/>
            <person name="Kyrpides N.C."/>
            <person name="Woyke T."/>
        </authorList>
    </citation>
    <scope>NUCLEOTIDE SEQUENCE</scope>
    <source>
        <strain evidence="3">GVMAG-M-3300010160-60</strain>
    </source>
</reference>
<protein>
    <recommendedName>
        <fullName evidence="4">ADP-ribosylglycohydrolase</fullName>
    </recommendedName>
</protein>
<dbReference type="Pfam" id="PF03747">
    <property type="entry name" value="ADP_ribosyl_GH"/>
    <property type="match status" value="1"/>
</dbReference>
<dbReference type="InterPro" id="IPR005502">
    <property type="entry name" value="Ribosyl_crysJ1"/>
</dbReference>
<comment type="similarity">
    <text evidence="1">Belongs to the ADP-ribosylglycohydrolase family.</text>
</comment>
<dbReference type="InterPro" id="IPR050792">
    <property type="entry name" value="ADP-ribosylglycohydrolase"/>
</dbReference>
<dbReference type="PANTHER" id="PTHR16222">
    <property type="entry name" value="ADP-RIBOSYLGLYCOHYDROLASE"/>
    <property type="match status" value="1"/>
</dbReference>
<dbReference type="InterPro" id="IPR036705">
    <property type="entry name" value="Ribosyl_crysJ1_sf"/>
</dbReference>
<proteinExistence type="inferred from homology"/>
<dbReference type="EMBL" id="MN739130">
    <property type="protein sequence ID" value="QHS90152.1"/>
    <property type="molecule type" value="Genomic_DNA"/>
</dbReference>
<evidence type="ECO:0008006" key="4">
    <source>
        <dbReference type="Google" id="ProtNLM"/>
    </source>
</evidence>
<evidence type="ECO:0000313" key="3">
    <source>
        <dbReference type="EMBL" id="QHS90152.1"/>
    </source>
</evidence>
<sequence length="374" mass="43308">MNAKDKVDAIMILHALGDTIGFKNGDWEFNYGNNIDINTLEYVNELIYEFIDLGGVNGINLKKWKVSDDTILHIAVTKALLEYNGKIDETLINVIKKNMKKEVKTMLSEKFNRYIGLVTEKSVTNFTDNFDARKEEYNIYAGGNGAAMRNLSIGIYFYDDEDKMTELSMLSSMITHNNPIGYLSGYTSSLFIYLAMNNVPIKEWPYLLIDKLKSKKIKSYTKNLYENNEEQMYSHYEYIRYWQKYIDTKFDDNKEPIRNKAFSNPMHRIRYFNDNFHKIDEISYQNGLGQIGSSGYLCMIMAFDAVLDCDGKWEKLIVYSMLHSGDSDTIGSIAGGIYGSVYGFGDVPKHMLKYIERKEEIYELSKKISKIKNF</sequence>
<dbReference type="GO" id="GO:0016787">
    <property type="term" value="F:hydrolase activity"/>
    <property type="evidence" value="ECO:0007669"/>
    <property type="project" value="UniProtKB-KW"/>
</dbReference>
<dbReference type="PANTHER" id="PTHR16222:SF26">
    <property type="entry name" value="ADP-RIBOSYLHYDROLASE ARH1"/>
    <property type="match status" value="1"/>
</dbReference>
<evidence type="ECO:0000256" key="1">
    <source>
        <dbReference type="ARBA" id="ARBA00010702"/>
    </source>
</evidence>
<dbReference type="SUPFAM" id="SSF101478">
    <property type="entry name" value="ADP-ribosylglycohydrolase"/>
    <property type="match status" value="1"/>
</dbReference>
<evidence type="ECO:0000256" key="2">
    <source>
        <dbReference type="ARBA" id="ARBA00022801"/>
    </source>
</evidence>
<name>A0A6C0BDT4_9ZZZZ</name>